<reference evidence="17 18" key="1">
    <citation type="submission" date="2010-10" db="EMBL/GenBank/DDBJ databases">
        <authorList>
            <consortium name="The Broad Institute Genome Sequencing Platform"/>
            <person name="Ward D."/>
            <person name="Earl A."/>
            <person name="Feldgarden M."/>
            <person name="Young S.K."/>
            <person name="Gargeya S."/>
            <person name="Zeng Q."/>
            <person name="Alvarado L."/>
            <person name="Berlin A."/>
            <person name="Bochicchio J."/>
            <person name="Chapman S.B."/>
            <person name="Chen Z."/>
            <person name="Freedman E."/>
            <person name="Gellesch M."/>
            <person name="Goldberg J."/>
            <person name="Griggs A."/>
            <person name="Gujja S."/>
            <person name="Heilman E."/>
            <person name="Heiman D."/>
            <person name="Howarth C."/>
            <person name="Mehta T."/>
            <person name="Neiman D."/>
            <person name="Pearson M."/>
            <person name="Roberts A."/>
            <person name="Saif S."/>
            <person name="Shea T."/>
            <person name="Shenoy N."/>
            <person name="Sisk P."/>
            <person name="Stolte C."/>
            <person name="Sykes S."/>
            <person name="White J."/>
            <person name="Yandava C."/>
            <person name="Allen-Vercoe E."/>
            <person name="Sibley C."/>
            <person name="Ambrose C.E."/>
            <person name="Strauss J."/>
            <person name="Daigneault M."/>
            <person name="Haas B."/>
            <person name="Nusbaum C."/>
            <person name="Birren B."/>
        </authorList>
    </citation>
    <scope>NUCLEOTIDE SEQUENCE [LARGE SCALE GENOMIC DNA]</scope>
    <source>
        <strain evidence="17 18">3_1_6</strain>
    </source>
</reference>
<evidence type="ECO:0000256" key="10">
    <source>
        <dbReference type="ARBA" id="ARBA00023004"/>
    </source>
</evidence>
<comment type="catalytic activity">
    <reaction evidence="13 14">
        <text>indole-3-pyruvate + 2 oxidized [2Fe-2S]-[ferredoxin] + CoA = (indol-3-yl)acetyl-CoA + 2 reduced [2Fe-2S]-[ferredoxin] + CO2 + H(+)</text>
        <dbReference type="Rhea" id="RHEA:12645"/>
        <dbReference type="Rhea" id="RHEA-COMP:10000"/>
        <dbReference type="Rhea" id="RHEA-COMP:10001"/>
        <dbReference type="ChEBI" id="CHEBI:15378"/>
        <dbReference type="ChEBI" id="CHEBI:16526"/>
        <dbReference type="ChEBI" id="CHEBI:17640"/>
        <dbReference type="ChEBI" id="CHEBI:33737"/>
        <dbReference type="ChEBI" id="CHEBI:33738"/>
        <dbReference type="ChEBI" id="CHEBI:57271"/>
        <dbReference type="ChEBI" id="CHEBI:57287"/>
        <dbReference type="EC" id="1.2.7.8"/>
    </reaction>
</comment>
<dbReference type="PROSITE" id="PS00198">
    <property type="entry name" value="4FE4S_FER_1"/>
    <property type="match status" value="1"/>
</dbReference>
<keyword evidence="8 14" id="KW-0249">Electron transport</keyword>
<dbReference type="GeneID" id="78084378"/>
<dbReference type="GO" id="GO:0030976">
    <property type="term" value="F:thiamine pyrophosphate binding"/>
    <property type="evidence" value="ECO:0007669"/>
    <property type="project" value="InterPro"/>
</dbReference>
<sequence length="591" mass="63730">MKELLSGNEALARGALEAGIEIACGYPGTPSSEILENVAKYKEIYSEWSVNEKVAMDAAAGAAYSGRRSMVTTKQVGMNVLSDSLFYTAYTGAEAALVVITADDPGLFSSQNEQDNRHYAKLGKFPMLEPCDSQECKDFMGEAVAISERFDTPVVIRTTMRTSHSKSVVELGEPASYGKQVGPFPRNMEKYNCMCTWARERHYVLEQRLLDLEAFSNEWPGNAIHWGDREYGFIAGGILYEYVRQVFPGASILKIGMCYPLPKKLIREFAEGVKNVIVVEELDPFMEEQIRAMGIDARGKSIFPICGELLPEDIAECCRKAGILKDAPSARANEAILDLPIRSPLLCSGCPHRSTFYHLSQMKLPVAGDIGCYNLGTLPPFNAQHTMGSMGASVGVLHGMGLSGLPEPAVCTIGDGTFFHAGVAPLLNMVHNKGKGTVIIMDNRTTAMTGHQDNPGLSKTLSNGTIEPVDIAGLCRACGVEKVVTANAFDMKEVRKGLEECTAYDGVSVLITRGDCVFVSRSPKPARVVDADKCIACGKCIQSGCPSVVLSDAVHPKTGKRKARIEPVTCVGCGVCSQICPVQAISGPENA</sequence>
<evidence type="ECO:0000256" key="12">
    <source>
        <dbReference type="ARBA" id="ARBA00030514"/>
    </source>
</evidence>
<feature type="domain" description="4Fe-4S ferredoxin-type" evidence="16">
    <location>
        <begin position="561"/>
        <end position="590"/>
    </location>
</feature>
<keyword evidence="11 14" id="KW-0411">Iron-sulfur</keyword>
<evidence type="ECO:0000256" key="2">
    <source>
        <dbReference type="ARBA" id="ARBA00011238"/>
    </source>
</evidence>
<dbReference type="SUPFAM" id="SSF54862">
    <property type="entry name" value="4Fe-4S ferredoxins"/>
    <property type="match status" value="1"/>
</dbReference>
<feature type="binding site" evidence="15">
    <location>
        <position position="534"/>
    </location>
    <ligand>
        <name>[4Fe-4S] cluster</name>
        <dbReference type="ChEBI" id="CHEBI:49883"/>
        <label>1</label>
    </ligand>
</feature>
<evidence type="ECO:0000259" key="16">
    <source>
        <dbReference type="PROSITE" id="PS51379"/>
    </source>
</evidence>
<evidence type="ECO:0000256" key="8">
    <source>
        <dbReference type="ARBA" id="ARBA00022982"/>
    </source>
</evidence>
<evidence type="ECO:0000256" key="9">
    <source>
        <dbReference type="ARBA" id="ARBA00023002"/>
    </source>
</evidence>
<dbReference type="RefSeq" id="WP_005030678.1">
    <property type="nucleotide sequence ID" value="NZ_KE150238.1"/>
</dbReference>
<feature type="binding site" evidence="15">
    <location>
        <position position="576"/>
    </location>
    <ligand>
        <name>[4Fe-4S] cluster</name>
        <dbReference type="ChEBI" id="CHEBI:49883"/>
        <label>2</label>
    </ligand>
</feature>
<keyword evidence="10 14" id="KW-0408">Iron</keyword>
<comment type="cofactor">
    <cofactor evidence="14 15">
        <name>[4Fe-4S] cluster</name>
        <dbReference type="ChEBI" id="CHEBI:49883"/>
    </cofactor>
    <text evidence="14 15">Binds 2 [4Fe-4S] clusters. In this family the first cluster has a non-standard and varying [4Fe-4S] binding motif CX(2)CX(2)CX(4-5)CP.</text>
</comment>
<dbReference type="AlphaFoldDB" id="E5YBP8"/>
<dbReference type="Pfam" id="PF02775">
    <property type="entry name" value="TPP_enzyme_C"/>
    <property type="match status" value="1"/>
</dbReference>
<reference evidence="17 18" key="2">
    <citation type="submission" date="2013-04" db="EMBL/GenBank/DDBJ databases">
        <title>The Genome Sequence of Bilophila wadsworthia 3_1_6.</title>
        <authorList>
            <consortium name="The Broad Institute Genomics Platform"/>
            <person name="Earl A."/>
            <person name="Ward D."/>
            <person name="Feldgarden M."/>
            <person name="Gevers D."/>
            <person name="Sibley C."/>
            <person name="Strauss J."/>
            <person name="Allen-Vercoe E."/>
            <person name="Walker B."/>
            <person name="Young S."/>
            <person name="Zeng Q."/>
            <person name="Gargeya S."/>
            <person name="Fitzgerald M."/>
            <person name="Haas B."/>
            <person name="Abouelleil A."/>
            <person name="Allen A.W."/>
            <person name="Alvarado L."/>
            <person name="Arachchi H.M."/>
            <person name="Berlin A.M."/>
            <person name="Chapman S.B."/>
            <person name="Gainer-Dewar J."/>
            <person name="Goldberg J."/>
            <person name="Griggs A."/>
            <person name="Gujja S."/>
            <person name="Hansen M."/>
            <person name="Howarth C."/>
            <person name="Imamovic A."/>
            <person name="Ireland A."/>
            <person name="Larimer J."/>
            <person name="McCowan C."/>
            <person name="Murphy C."/>
            <person name="Pearson M."/>
            <person name="Poon T.W."/>
            <person name="Priest M."/>
            <person name="Roberts A."/>
            <person name="Saif S."/>
            <person name="Shea T."/>
            <person name="Sisk P."/>
            <person name="Sykes S."/>
            <person name="Wortman J."/>
            <person name="Nusbaum C."/>
            <person name="Birren B."/>
        </authorList>
    </citation>
    <scope>NUCLEOTIDE SEQUENCE [LARGE SCALE GENOMIC DNA]</scope>
    <source>
        <strain evidence="17 18">3_1_6</strain>
    </source>
</reference>
<dbReference type="SUPFAM" id="SSF52922">
    <property type="entry name" value="TK C-terminal domain-like"/>
    <property type="match status" value="1"/>
</dbReference>
<dbReference type="Pfam" id="PF12838">
    <property type="entry name" value="Fer4_7"/>
    <property type="match status" value="1"/>
</dbReference>
<proteinExistence type="predicted"/>
<dbReference type="GO" id="GO:0043805">
    <property type="term" value="F:indolepyruvate ferredoxin oxidoreductase activity"/>
    <property type="evidence" value="ECO:0007669"/>
    <property type="project" value="UniProtKB-UniRule"/>
</dbReference>
<dbReference type="HOGENOM" id="CLU_017727_0_0_7"/>
<name>E5YBP8_BILW3</name>
<evidence type="ECO:0000256" key="3">
    <source>
        <dbReference type="ARBA" id="ARBA00012812"/>
    </source>
</evidence>
<evidence type="ECO:0000256" key="1">
    <source>
        <dbReference type="ARBA" id="ARBA00002995"/>
    </source>
</evidence>
<evidence type="ECO:0000256" key="6">
    <source>
        <dbReference type="ARBA" id="ARBA00022485"/>
    </source>
</evidence>
<dbReference type="InterPro" id="IPR017896">
    <property type="entry name" value="4Fe4S_Fe-S-bd"/>
</dbReference>
<feature type="binding site" evidence="15">
    <location>
        <position position="570"/>
    </location>
    <ligand>
        <name>[4Fe-4S] cluster</name>
        <dbReference type="ChEBI" id="CHEBI:49883"/>
        <label>2</label>
    </ligand>
</feature>
<dbReference type="Proteomes" id="UP000006034">
    <property type="component" value="Unassembled WGS sequence"/>
</dbReference>
<feature type="binding site" evidence="15">
    <location>
        <position position="537"/>
    </location>
    <ligand>
        <name>[4Fe-4S] cluster</name>
        <dbReference type="ChEBI" id="CHEBI:49883"/>
        <label>1</label>
    </ligand>
</feature>
<protein>
    <recommendedName>
        <fullName evidence="4 14">Indolepyruvate oxidoreductase subunit IorA</fullName>
        <shortName evidence="14">IOR</shortName>
        <ecNumber evidence="3 14">1.2.7.8</ecNumber>
    </recommendedName>
    <alternativeName>
        <fullName evidence="12 14">Indolepyruvate ferredoxin oxidoreductase subunit alpha</fullName>
    </alternativeName>
</protein>
<feature type="domain" description="4Fe-4S ferredoxin-type" evidence="16">
    <location>
        <begin position="525"/>
        <end position="556"/>
    </location>
</feature>
<evidence type="ECO:0000256" key="15">
    <source>
        <dbReference type="PIRSR" id="PIRSR006439-50"/>
    </source>
</evidence>
<dbReference type="PROSITE" id="PS51379">
    <property type="entry name" value="4FE4S_FER_2"/>
    <property type="match status" value="2"/>
</dbReference>
<evidence type="ECO:0000256" key="13">
    <source>
        <dbReference type="ARBA" id="ARBA00048332"/>
    </source>
</evidence>
<feature type="binding site" evidence="15">
    <location>
        <position position="573"/>
    </location>
    <ligand>
        <name>[4Fe-4S] cluster</name>
        <dbReference type="ChEBI" id="CHEBI:49883"/>
        <label>2</label>
    </ligand>
</feature>
<accession>E5YBP8</accession>
<dbReference type="PANTHER" id="PTHR43710">
    <property type="entry name" value="2-HYDROXYACYL-COA LYASE"/>
    <property type="match status" value="1"/>
</dbReference>
<dbReference type="OrthoDB" id="9804603at2"/>
<dbReference type="CDD" id="cd07034">
    <property type="entry name" value="TPP_PYR_PFOR_IOR-alpha_like"/>
    <property type="match status" value="1"/>
</dbReference>
<keyword evidence="17" id="KW-0670">Pyruvate</keyword>
<dbReference type="InterPro" id="IPR009014">
    <property type="entry name" value="Transketo_C/PFOR_II"/>
</dbReference>
<evidence type="ECO:0000256" key="4">
    <source>
        <dbReference type="ARBA" id="ARBA00017710"/>
    </source>
</evidence>
<evidence type="ECO:0000256" key="5">
    <source>
        <dbReference type="ARBA" id="ARBA00022448"/>
    </source>
</evidence>
<feature type="binding site" evidence="15">
    <location>
        <position position="545"/>
    </location>
    <ligand>
        <name>[4Fe-4S] cluster</name>
        <dbReference type="ChEBI" id="CHEBI:49883"/>
        <label>2</label>
    </ligand>
</feature>
<dbReference type="SUPFAM" id="SSF52518">
    <property type="entry name" value="Thiamin diphosphate-binding fold (THDP-binding)"/>
    <property type="match status" value="2"/>
</dbReference>
<organism evidence="17 18">
    <name type="scientific">Bilophila wadsworthia (strain 3_1_6)</name>
    <dbReference type="NCBI Taxonomy" id="563192"/>
    <lineage>
        <taxon>Bacteria</taxon>
        <taxon>Pseudomonadati</taxon>
        <taxon>Thermodesulfobacteriota</taxon>
        <taxon>Desulfovibrionia</taxon>
        <taxon>Desulfovibrionales</taxon>
        <taxon>Desulfovibrionaceae</taxon>
        <taxon>Bilophila</taxon>
    </lineage>
</organism>
<dbReference type="EC" id="1.2.7.8" evidence="3 14"/>
<dbReference type="STRING" id="563192.HMPREF0179_03622"/>
<dbReference type="Pfam" id="PF01855">
    <property type="entry name" value="POR_N"/>
    <property type="match status" value="1"/>
</dbReference>
<keyword evidence="5 14" id="KW-0813">Transport</keyword>
<comment type="function">
    <text evidence="1 14">Catalyzes the ferredoxin-dependent oxidative decarboxylation of arylpyruvates.</text>
</comment>
<dbReference type="PANTHER" id="PTHR43710:SF5">
    <property type="entry name" value="INDOLEPYRUVATE FERREDOXIN OXIDOREDUCTASE ALPHA SUBUNIT"/>
    <property type="match status" value="1"/>
</dbReference>
<keyword evidence="9 14" id="KW-0560">Oxidoreductase</keyword>
<keyword evidence="18" id="KW-1185">Reference proteome</keyword>
<evidence type="ECO:0000313" key="18">
    <source>
        <dbReference type="Proteomes" id="UP000006034"/>
    </source>
</evidence>
<dbReference type="GO" id="GO:0044281">
    <property type="term" value="P:small molecule metabolic process"/>
    <property type="evidence" value="ECO:0007669"/>
    <property type="project" value="UniProtKB-ARBA"/>
</dbReference>
<dbReference type="InterPro" id="IPR029061">
    <property type="entry name" value="THDP-binding"/>
</dbReference>
<dbReference type="eggNOG" id="COG4231">
    <property type="taxonomic scope" value="Bacteria"/>
</dbReference>
<dbReference type="InterPro" id="IPR011766">
    <property type="entry name" value="TPP_enzyme_TPP-bd"/>
</dbReference>
<evidence type="ECO:0000256" key="7">
    <source>
        <dbReference type="ARBA" id="ARBA00022723"/>
    </source>
</evidence>
<dbReference type="GO" id="GO:0046872">
    <property type="term" value="F:metal ion binding"/>
    <property type="evidence" value="ECO:0007669"/>
    <property type="project" value="UniProtKB-UniRule"/>
</dbReference>
<comment type="caution">
    <text evidence="17">The sequence shown here is derived from an EMBL/GenBank/DDBJ whole genome shotgun (WGS) entry which is preliminary data.</text>
</comment>
<dbReference type="PIRSF" id="PIRSF006439">
    <property type="entry name" value="Indolepyruvate_ferr_oxidored"/>
    <property type="match status" value="1"/>
</dbReference>
<gene>
    <name evidence="17" type="ORF">HMPREF0179_03622</name>
</gene>
<keyword evidence="6 14" id="KW-0004">4Fe-4S</keyword>
<dbReference type="InterPro" id="IPR002880">
    <property type="entry name" value="Pyrv_Fd/Flavodoxin_OxRdtase_N"/>
</dbReference>
<dbReference type="Gene3D" id="3.30.70.20">
    <property type="match status" value="1"/>
</dbReference>
<feature type="binding site" evidence="15">
    <location>
        <position position="580"/>
    </location>
    <ligand>
        <name>[4Fe-4S] cluster</name>
        <dbReference type="ChEBI" id="CHEBI:49883"/>
        <label>1</label>
    </ligand>
</feature>
<evidence type="ECO:0000256" key="11">
    <source>
        <dbReference type="ARBA" id="ARBA00023014"/>
    </source>
</evidence>
<dbReference type="EMBL" id="ADCP02000001">
    <property type="protein sequence ID" value="EFV42561.1"/>
    <property type="molecule type" value="Genomic_DNA"/>
</dbReference>
<dbReference type="CDD" id="cd02008">
    <property type="entry name" value="TPP_IOR_alpha"/>
    <property type="match status" value="1"/>
</dbReference>
<dbReference type="Gene3D" id="3.40.50.970">
    <property type="match status" value="2"/>
</dbReference>
<evidence type="ECO:0000256" key="14">
    <source>
        <dbReference type="PIRNR" id="PIRNR006439"/>
    </source>
</evidence>
<comment type="subunit">
    <text evidence="2">Heterodimer of the IorA and IorB subunits.</text>
</comment>
<dbReference type="GO" id="GO:0051539">
    <property type="term" value="F:4 iron, 4 sulfur cluster binding"/>
    <property type="evidence" value="ECO:0007669"/>
    <property type="project" value="UniProtKB-UniRule"/>
</dbReference>
<dbReference type="InterPro" id="IPR017900">
    <property type="entry name" value="4Fe4S_Fe_S_CS"/>
</dbReference>
<keyword evidence="7 14" id="KW-0479">Metal-binding</keyword>
<dbReference type="FunFam" id="3.40.50.970:FF:000039">
    <property type="entry name" value="Indolepyruvate oxidoreductase subunit IorA"/>
    <property type="match status" value="1"/>
</dbReference>
<dbReference type="InterPro" id="IPR045025">
    <property type="entry name" value="HACL1-like"/>
</dbReference>
<evidence type="ECO:0000313" key="17">
    <source>
        <dbReference type="EMBL" id="EFV42561.1"/>
    </source>
</evidence>
<dbReference type="InterPro" id="IPR017721">
    <property type="entry name" value="IorA"/>
</dbReference>
<feature type="binding site" evidence="15">
    <location>
        <position position="540"/>
    </location>
    <ligand>
        <name>[4Fe-4S] cluster</name>
        <dbReference type="ChEBI" id="CHEBI:49883"/>
        <label>1</label>
    </ligand>
</feature>